<dbReference type="Proteomes" id="UP001057375">
    <property type="component" value="Unassembled WGS sequence"/>
</dbReference>
<protein>
    <submittedName>
        <fullName evidence="3">Uncharacterized protein</fullName>
    </submittedName>
</protein>
<evidence type="ECO:0000256" key="2">
    <source>
        <dbReference type="SAM" id="MobiDB-lite"/>
    </source>
</evidence>
<evidence type="ECO:0000256" key="1">
    <source>
        <dbReference type="SAM" id="Coils"/>
    </source>
</evidence>
<evidence type="ECO:0000313" key="3">
    <source>
        <dbReference type="EMBL" id="GKT34976.1"/>
    </source>
</evidence>
<feature type="compositionally biased region" description="Basic and acidic residues" evidence="2">
    <location>
        <begin position="102"/>
        <end position="111"/>
    </location>
</feature>
<keyword evidence="1" id="KW-0175">Coiled coil</keyword>
<proteinExistence type="predicted"/>
<sequence length="320" mass="38353">MVQTLIYNPCPDRARRLKLAVAATNEKIVAAKEKLKIFFQYNINHIQKAEQSIQKSKRHISEIEIQQDQNKPSNPSPYPIYPDPHGSIEMPEHMRRAEIKKWREQRDRDSKTASSLSAKKSLNKMYTRPKTSTSKRELEKWREDRQKKLDDKVEERKKTLVKEKESQHKSQREWKIDFERREEMKKMKRALKLDEDRKLEQKRKKIARIRADTATRQLIRRQEKDIIKAEEDFKRRQNDPKRMRAKRRAIEAQRQATEEVMLQLRREGREVSRDPERIHLLTAAGKHRMVALVEGEDKTVPQVGLFYKQKPMRATPTWMK</sequence>
<accession>A0ABQ5KR76</accession>
<feature type="compositionally biased region" description="Low complexity" evidence="2">
    <location>
        <begin position="112"/>
        <end position="124"/>
    </location>
</feature>
<reference evidence="3" key="1">
    <citation type="submission" date="2022-03" db="EMBL/GenBank/DDBJ databases">
        <title>Draft genome sequence of Aduncisulcus paluster, a free-living microaerophilic Fornicata.</title>
        <authorList>
            <person name="Yuyama I."/>
            <person name="Kume K."/>
            <person name="Tamura T."/>
            <person name="Inagaki Y."/>
            <person name="Hashimoto T."/>
        </authorList>
    </citation>
    <scope>NUCLEOTIDE SEQUENCE</scope>
    <source>
        <strain evidence="3">NY0171</strain>
    </source>
</reference>
<gene>
    <name evidence="3" type="ORF">ADUPG1_008232</name>
</gene>
<evidence type="ECO:0000313" key="4">
    <source>
        <dbReference type="Proteomes" id="UP001057375"/>
    </source>
</evidence>
<feature type="compositionally biased region" description="Basic and acidic residues" evidence="2">
    <location>
        <begin position="134"/>
        <end position="153"/>
    </location>
</feature>
<feature type="coiled-coil region" evidence="1">
    <location>
        <begin position="219"/>
        <end position="267"/>
    </location>
</feature>
<name>A0ABQ5KR76_9EUKA</name>
<organism evidence="3 4">
    <name type="scientific">Aduncisulcus paluster</name>
    <dbReference type="NCBI Taxonomy" id="2918883"/>
    <lineage>
        <taxon>Eukaryota</taxon>
        <taxon>Metamonada</taxon>
        <taxon>Carpediemonas-like organisms</taxon>
        <taxon>Aduncisulcus</taxon>
    </lineage>
</organism>
<dbReference type="EMBL" id="BQXS01010896">
    <property type="protein sequence ID" value="GKT34976.1"/>
    <property type="molecule type" value="Genomic_DNA"/>
</dbReference>
<feature type="region of interest" description="Disordered" evidence="2">
    <location>
        <begin position="102"/>
        <end position="153"/>
    </location>
</feature>
<keyword evidence="4" id="KW-1185">Reference proteome</keyword>
<comment type="caution">
    <text evidence="3">The sequence shown here is derived from an EMBL/GenBank/DDBJ whole genome shotgun (WGS) entry which is preliminary data.</text>
</comment>
<feature type="region of interest" description="Disordered" evidence="2">
    <location>
        <begin position="65"/>
        <end position="89"/>
    </location>
</feature>